<accession>A0A8H7RCQ9</accession>
<proteinExistence type="predicted"/>
<feature type="domain" description="Retrotransposon gag" evidence="1">
    <location>
        <begin position="104"/>
        <end position="193"/>
    </location>
</feature>
<organism evidence="2 3">
    <name type="scientific">Circinella minor</name>
    <dbReference type="NCBI Taxonomy" id="1195481"/>
    <lineage>
        <taxon>Eukaryota</taxon>
        <taxon>Fungi</taxon>
        <taxon>Fungi incertae sedis</taxon>
        <taxon>Mucoromycota</taxon>
        <taxon>Mucoromycotina</taxon>
        <taxon>Mucoromycetes</taxon>
        <taxon>Mucorales</taxon>
        <taxon>Lichtheimiaceae</taxon>
        <taxon>Circinella</taxon>
    </lineage>
</organism>
<dbReference type="InterPro" id="IPR005162">
    <property type="entry name" value="Retrotrans_gag_dom"/>
</dbReference>
<gene>
    <name evidence="2" type="ORF">INT45_007365</name>
</gene>
<dbReference type="OrthoDB" id="2250058at2759"/>
<dbReference type="Proteomes" id="UP000646827">
    <property type="component" value="Unassembled WGS sequence"/>
</dbReference>
<reference evidence="2 3" key="1">
    <citation type="submission" date="2020-12" db="EMBL/GenBank/DDBJ databases">
        <title>Metabolic potential, ecology and presence of endohyphal bacteria is reflected in genomic diversity of Mucoromycotina.</title>
        <authorList>
            <person name="Muszewska A."/>
            <person name="Okrasinska A."/>
            <person name="Steczkiewicz K."/>
            <person name="Drgas O."/>
            <person name="Orlowska M."/>
            <person name="Perlinska-Lenart U."/>
            <person name="Aleksandrzak-Piekarczyk T."/>
            <person name="Szatraj K."/>
            <person name="Zielenkiewicz U."/>
            <person name="Pilsyk S."/>
            <person name="Malc E."/>
            <person name="Mieczkowski P."/>
            <person name="Kruszewska J.S."/>
            <person name="Biernat P."/>
            <person name="Pawlowska J."/>
        </authorList>
    </citation>
    <scope>NUCLEOTIDE SEQUENCE [LARGE SCALE GENOMIC DNA]</scope>
    <source>
        <strain evidence="2 3">CBS 142.35</strain>
    </source>
</reference>
<evidence type="ECO:0000259" key="1">
    <source>
        <dbReference type="Pfam" id="PF03732"/>
    </source>
</evidence>
<feature type="non-terminal residue" evidence="2">
    <location>
        <position position="1"/>
    </location>
</feature>
<evidence type="ECO:0000313" key="2">
    <source>
        <dbReference type="EMBL" id="KAG2207867.1"/>
    </source>
</evidence>
<sequence length="197" mass="22906">MRYYIYSPDKYKNVPSFKEYRTSNNDLLIDLEQETFTTKQEITFKDLVLKMSEENKVIMQVLTKLLEKQSSGPTFHARIREPDTYHGDRGLDAATRWIRSSDYTATLLHDEADIWWRQQELMGDCGEWSVFKRRFLANFSPPNRLQLACDRLASLVQTSTVANYVSQFQAAWSSVPSMVDEKALDQFQRGLQPTGLC</sequence>
<protein>
    <recommendedName>
        <fullName evidence="1">Retrotransposon gag domain-containing protein</fullName>
    </recommendedName>
</protein>
<evidence type="ECO:0000313" key="3">
    <source>
        <dbReference type="Proteomes" id="UP000646827"/>
    </source>
</evidence>
<dbReference type="EMBL" id="JAEPRB010001094">
    <property type="protein sequence ID" value="KAG2207867.1"/>
    <property type="molecule type" value="Genomic_DNA"/>
</dbReference>
<dbReference type="Pfam" id="PF03732">
    <property type="entry name" value="Retrotrans_gag"/>
    <property type="match status" value="1"/>
</dbReference>
<comment type="caution">
    <text evidence="2">The sequence shown here is derived from an EMBL/GenBank/DDBJ whole genome shotgun (WGS) entry which is preliminary data.</text>
</comment>
<keyword evidence="3" id="KW-1185">Reference proteome</keyword>
<dbReference type="AlphaFoldDB" id="A0A8H7RCQ9"/>
<name>A0A8H7RCQ9_9FUNG</name>